<dbReference type="SUPFAM" id="SSF47031">
    <property type="entry name" value="Second domain of FERM"/>
    <property type="match status" value="1"/>
</dbReference>
<keyword evidence="2" id="KW-0963">Cytoplasm</keyword>
<dbReference type="Pfam" id="PF02174">
    <property type="entry name" value="IRS"/>
    <property type="match status" value="1"/>
</dbReference>
<dbReference type="InterPro" id="IPR019821">
    <property type="entry name" value="Kinesin_motor_CS"/>
</dbReference>
<dbReference type="InterPro" id="IPR011993">
    <property type="entry name" value="PH-like_dom_sf"/>
</dbReference>
<dbReference type="Pfam" id="PF00373">
    <property type="entry name" value="FERM_M"/>
    <property type="match status" value="1"/>
</dbReference>
<proteinExistence type="inferred from homology"/>
<evidence type="ECO:0000256" key="2">
    <source>
        <dbReference type="ARBA" id="ARBA00022490"/>
    </source>
</evidence>
<organism evidence="11 12">
    <name type="scientific">Stylosanthes scabra</name>
    <dbReference type="NCBI Taxonomy" id="79078"/>
    <lineage>
        <taxon>Eukaryota</taxon>
        <taxon>Viridiplantae</taxon>
        <taxon>Streptophyta</taxon>
        <taxon>Embryophyta</taxon>
        <taxon>Tracheophyta</taxon>
        <taxon>Spermatophyta</taxon>
        <taxon>Magnoliopsida</taxon>
        <taxon>eudicotyledons</taxon>
        <taxon>Gunneridae</taxon>
        <taxon>Pentapetalae</taxon>
        <taxon>rosids</taxon>
        <taxon>fabids</taxon>
        <taxon>Fabales</taxon>
        <taxon>Fabaceae</taxon>
        <taxon>Papilionoideae</taxon>
        <taxon>50 kb inversion clade</taxon>
        <taxon>dalbergioids sensu lato</taxon>
        <taxon>Dalbergieae</taxon>
        <taxon>Pterocarpus clade</taxon>
        <taxon>Stylosanthes</taxon>
    </lineage>
</organism>
<dbReference type="SMART" id="SM00129">
    <property type="entry name" value="KISc"/>
    <property type="match status" value="1"/>
</dbReference>
<dbReference type="PROSITE" id="PS51016">
    <property type="entry name" value="MYTH4"/>
    <property type="match status" value="1"/>
</dbReference>
<dbReference type="CDD" id="cd14473">
    <property type="entry name" value="FERM_B-lobe"/>
    <property type="match status" value="1"/>
</dbReference>
<dbReference type="SUPFAM" id="SSF52540">
    <property type="entry name" value="P-loop containing nucleoside triphosphate hydrolases"/>
    <property type="match status" value="1"/>
</dbReference>
<evidence type="ECO:0000256" key="5">
    <source>
        <dbReference type="ARBA" id="ARBA00023175"/>
    </source>
</evidence>
<dbReference type="CDD" id="cd13200">
    <property type="entry name" value="FERM_C_KCBP"/>
    <property type="match status" value="1"/>
</dbReference>
<dbReference type="PROSITE" id="PS00411">
    <property type="entry name" value="KINESIN_MOTOR_1"/>
    <property type="match status" value="1"/>
</dbReference>
<evidence type="ECO:0000256" key="6">
    <source>
        <dbReference type="PROSITE-ProRule" id="PRU00283"/>
    </source>
</evidence>
<feature type="domain" description="Kinesin motor" evidence="9">
    <location>
        <begin position="893"/>
        <end position="1214"/>
    </location>
</feature>
<dbReference type="Gene3D" id="6.10.250.760">
    <property type="match status" value="1"/>
</dbReference>
<keyword evidence="4 6" id="KW-0067">ATP-binding</keyword>
<feature type="region of interest" description="Disordered" evidence="7">
    <location>
        <begin position="603"/>
        <end position="622"/>
    </location>
</feature>
<dbReference type="InterPro" id="IPR000299">
    <property type="entry name" value="FERM_domain"/>
</dbReference>
<accession>A0ABU6RHH8</accession>
<feature type="domain" description="MyTH4" evidence="10">
    <location>
        <begin position="119"/>
        <end position="278"/>
    </location>
</feature>
<keyword evidence="12" id="KW-1185">Reference proteome</keyword>
<dbReference type="CDD" id="cd01366">
    <property type="entry name" value="KISc_C_terminal"/>
    <property type="match status" value="1"/>
</dbReference>
<dbReference type="Gene3D" id="2.30.29.30">
    <property type="entry name" value="Pleckstrin-homology domain (PH domain)/Phosphotyrosine-binding domain (PTB)"/>
    <property type="match status" value="1"/>
</dbReference>
<evidence type="ECO:0000256" key="3">
    <source>
        <dbReference type="ARBA" id="ARBA00022741"/>
    </source>
</evidence>
<dbReference type="InterPro" id="IPR027417">
    <property type="entry name" value="P-loop_NTPase"/>
</dbReference>
<feature type="region of interest" description="Disordered" evidence="7">
    <location>
        <begin position="1"/>
        <end position="38"/>
    </location>
</feature>
<dbReference type="PANTHER" id="PTHR47972">
    <property type="entry name" value="KINESIN-LIKE PROTEIN KLP-3"/>
    <property type="match status" value="1"/>
</dbReference>
<dbReference type="InterPro" id="IPR036961">
    <property type="entry name" value="Kinesin_motor_dom_sf"/>
</dbReference>
<dbReference type="Gene3D" id="1.20.80.10">
    <property type="match status" value="1"/>
</dbReference>
<evidence type="ECO:0000256" key="1">
    <source>
        <dbReference type="ARBA" id="ARBA00004496"/>
    </source>
</evidence>
<dbReference type="Gene3D" id="3.10.20.90">
    <property type="entry name" value="Phosphatidylinositol 3-kinase Catalytic Subunit, Chain A, domain 1"/>
    <property type="match status" value="1"/>
</dbReference>
<dbReference type="Pfam" id="PF21989">
    <property type="entry name" value="RA_2"/>
    <property type="match status" value="1"/>
</dbReference>
<dbReference type="InterPro" id="IPR014352">
    <property type="entry name" value="FERM/acyl-CoA-bd_prot_sf"/>
</dbReference>
<dbReference type="InterPro" id="IPR027640">
    <property type="entry name" value="Kinesin-like_fam"/>
</dbReference>
<feature type="binding site" evidence="6">
    <location>
        <begin position="974"/>
        <end position="981"/>
    </location>
    <ligand>
        <name>ATP</name>
        <dbReference type="ChEBI" id="CHEBI:30616"/>
    </ligand>
</feature>
<dbReference type="InterPro" id="IPR035963">
    <property type="entry name" value="FERM_2"/>
</dbReference>
<dbReference type="InterPro" id="IPR000857">
    <property type="entry name" value="MyTH4_dom"/>
</dbReference>
<feature type="compositionally biased region" description="Basic and acidic residues" evidence="7">
    <location>
        <begin position="1254"/>
        <end position="1269"/>
    </location>
</feature>
<dbReference type="InterPro" id="IPR038185">
    <property type="entry name" value="MyTH4_dom_sf"/>
</dbReference>
<dbReference type="PRINTS" id="PR00380">
    <property type="entry name" value="KINESINHEAVY"/>
</dbReference>
<keyword evidence="5 6" id="KW-0505">Motor protein</keyword>
<evidence type="ECO:0000259" key="9">
    <source>
        <dbReference type="PROSITE" id="PS50067"/>
    </source>
</evidence>
<evidence type="ECO:0000259" key="8">
    <source>
        <dbReference type="PROSITE" id="PS50057"/>
    </source>
</evidence>
<evidence type="ECO:0000313" key="12">
    <source>
        <dbReference type="Proteomes" id="UP001341840"/>
    </source>
</evidence>
<feature type="region of interest" description="Disordered" evidence="7">
    <location>
        <begin position="1240"/>
        <end position="1269"/>
    </location>
</feature>
<dbReference type="Pfam" id="PF00225">
    <property type="entry name" value="Kinesin"/>
    <property type="match status" value="1"/>
</dbReference>
<sequence>MTIDMPPPVAQSVRTNRSSFSSSHGNDDNTLHHFAAVSNGDGYESDSSSFAPPTPNTLSTAIPAELAGVVPLIDRFQVEGFLKLMHKQIQSAGKRGFFSKRSVGPQVREKLTFEDMLCFQKDPIPTSLLKLNSDLALRSTKLFQIILKYMEVDSSDRASPMSLDERVELVGKLYKQSLKHSELRDELFVQISKQTRNNPDRESLIKSWELMYLCVSCMTPSKDIGGYLSEYIHHIVNGVNTDPEIRAIALNTLSALKRSVKAGPRHIIPGPKEIEAQLTGKKLTTIVFFLDETFEEITYDMSTTVADAVEELAGIIKLSTYSSFSLFECRKAVTASKSPDSEEYVGLDDNKHIGDLLAEFKAAKERSKGEILHCKLIFKKKLFRESDEAVTDPMFMQLSYVQLQHDYIFGHYPVGRDEASQLSALQILAEIGFVRRPESCSDWSSFLERFLPRQIAMTRGRREWELDILSCYHSLEHLTKDDARQKFLHILRTLPYGNSVFFNVRKIDDPIGLLPGRIILGINKRGVHFFRPVPKEYLHSAELRDIMQFGSSNTAVFFKMRVAGVLHIFQFETKQGEEICVALQTHINDVMLRRYSKARTTAGGSLNEDISSNFKSPNSESYEKRIQDLSKAAEESKRIADQLKEELHEKQKQEEKMLQELESLKESLNVDKLSLEEVTNERDRLISLCDEKDKALQAAILEKRNMETRMTKLNKLVTEKENTTQREPIGANKQGLQKLEDELKLCKDELRIAEETIKSLTTDKLILEQRLSRLEKKNSEENSSIQLKLEQELKTLKGQVYDLERKVEVFRQELVAAESTLSVKDSELTALKNNLRELEELREMKEDIDRKNKQTAAILKMQASQLADMELLYKEEQVLRKRYFNTIEDMKGKIRVYCRPRPLSDKEIAEKDGNSLTTIDEFTVEHQWKTDKPKQHIYDRVFDGNATQEDVFEDTRYLVQSAVDGYNVCIFAYGQTGSGKTFTIYGSESNPGLTPRATAELFRILRRDSNKFSFSLKAYMVELYQDTLVDLLLPKNAKRLRLDIKKDSKGMVTVENVTTMSISTMDELNSIIQKGSERRHTSETQMNEESSRSHLILSIVIESTNLQSQSAARGKLSFVDLAGSERVKKSGSEGSQLKEAQSINKSLSALGDVISALSSGGQHIPYRNHKLTMLMSDSLGGNAKTLMFVNVSPAQSNLDETHNSLMYASRVRSIVNDPSKNVSSKEIARLKKLVAYWKEQAGRKGEDEDLEEIQEVRPSRDRTDGRHSL</sequence>
<dbReference type="PROSITE" id="PS50057">
    <property type="entry name" value="FERM_3"/>
    <property type="match status" value="1"/>
</dbReference>
<comment type="similarity">
    <text evidence="6">Belongs to the TRAFAC class myosin-kinesin ATPase superfamily. Kinesin family.</text>
</comment>
<keyword evidence="3 6" id="KW-0547">Nucleotide-binding</keyword>
<evidence type="ECO:0000259" key="10">
    <source>
        <dbReference type="PROSITE" id="PS51016"/>
    </source>
</evidence>
<dbReference type="Gene3D" id="1.25.40.530">
    <property type="entry name" value="MyTH4 domain"/>
    <property type="match status" value="1"/>
</dbReference>
<dbReference type="InterPro" id="IPR011254">
    <property type="entry name" value="Prismane-like_sf"/>
</dbReference>
<name>A0ABU6RHH8_9FABA</name>
<dbReference type="InterPro" id="IPR019749">
    <property type="entry name" value="Band_41_domain"/>
</dbReference>
<dbReference type="PANTHER" id="PTHR47972:SF16">
    <property type="entry name" value="KINESIN-LIKE PROTEIN"/>
    <property type="match status" value="1"/>
</dbReference>
<dbReference type="Gene3D" id="3.40.850.10">
    <property type="entry name" value="Kinesin motor domain"/>
    <property type="match status" value="1"/>
</dbReference>
<reference evidence="11 12" key="1">
    <citation type="journal article" date="2023" name="Plants (Basel)">
        <title>Bridging the Gap: Combining Genomics and Transcriptomics Approaches to Understand Stylosanthes scabra, an Orphan Legume from the Brazilian Caatinga.</title>
        <authorList>
            <person name="Ferreira-Neto J.R.C."/>
            <person name="da Silva M.D."/>
            <person name="Binneck E."/>
            <person name="de Melo N.F."/>
            <person name="da Silva R.H."/>
            <person name="de Melo A.L.T.M."/>
            <person name="Pandolfi V."/>
            <person name="Bustamante F.O."/>
            <person name="Brasileiro-Vidal A.C."/>
            <person name="Benko-Iseppon A.M."/>
        </authorList>
    </citation>
    <scope>NUCLEOTIDE SEQUENCE [LARGE SCALE GENOMIC DNA]</scope>
    <source>
        <tissue evidence="11">Leaves</tissue>
    </source>
</reference>
<comment type="caution">
    <text evidence="11">The sequence shown here is derived from an EMBL/GenBank/DDBJ whole genome shotgun (WGS) entry which is preliminary data.</text>
</comment>
<evidence type="ECO:0000256" key="7">
    <source>
        <dbReference type="SAM" id="MobiDB-lite"/>
    </source>
</evidence>
<dbReference type="InterPro" id="IPR002404">
    <property type="entry name" value="IRS_PTB"/>
</dbReference>
<dbReference type="SMART" id="SM00139">
    <property type="entry name" value="MyTH4"/>
    <property type="match status" value="1"/>
</dbReference>
<dbReference type="SUPFAM" id="SSF50729">
    <property type="entry name" value="PH domain-like"/>
    <property type="match status" value="1"/>
</dbReference>
<feature type="compositionally biased region" description="Polar residues" evidence="7">
    <location>
        <begin position="603"/>
        <end position="620"/>
    </location>
</feature>
<comment type="subcellular location">
    <subcellularLocation>
        <location evidence="1">Cytoplasm</location>
    </subcellularLocation>
</comment>
<dbReference type="EMBL" id="JASCZI010030513">
    <property type="protein sequence ID" value="MED6123271.1"/>
    <property type="molecule type" value="Genomic_DNA"/>
</dbReference>
<evidence type="ECO:0000256" key="4">
    <source>
        <dbReference type="ARBA" id="ARBA00022840"/>
    </source>
</evidence>
<dbReference type="PROSITE" id="PS50067">
    <property type="entry name" value="KINESIN_MOTOR_2"/>
    <property type="match status" value="1"/>
</dbReference>
<dbReference type="Pfam" id="PF00784">
    <property type="entry name" value="MyTH4"/>
    <property type="match status" value="1"/>
</dbReference>
<dbReference type="Proteomes" id="UP001341840">
    <property type="component" value="Unassembled WGS sequence"/>
</dbReference>
<evidence type="ECO:0000313" key="11">
    <source>
        <dbReference type="EMBL" id="MED6123271.1"/>
    </source>
</evidence>
<dbReference type="InterPro" id="IPR019748">
    <property type="entry name" value="FERM_central"/>
</dbReference>
<dbReference type="InterPro" id="IPR001752">
    <property type="entry name" value="Kinesin_motor_dom"/>
</dbReference>
<protein>
    <submittedName>
        <fullName evidence="11">Kinesin-like protein KIN-14E</fullName>
    </submittedName>
</protein>
<dbReference type="SMART" id="SM00295">
    <property type="entry name" value="B41"/>
    <property type="match status" value="1"/>
</dbReference>
<feature type="domain" description="FERM" evidence="8">
    <location>
        <begin position="283"/>
        <end position="595"/>
    </location>
</feature>
<gene>
    <name evidence="11" type="primary">KIN14E_2</name>
    <name evidence="11" type="ORF">PIB30_047543</name>
</gene>
<dbReference type="SUPFAM" id="SSF56821">
    <property type="entry name" value="Prismane protein-like"/>
    <property type="match status" value="1"/>
</dbReference>